<evidence type="ECO:0000256" key="1">
    <source>
        <dbReference type="SAM" id="MobiDB-lite"/>
    </source>
</evidence>
<feature type="compositionally biased region" description="Basic and acidic residues" evidence="1">
    <location>
        <begin position="129"/>
        <end position="141"/>
    </location>
</feature>
<dbReference type="PANTHER" id="PTHR43718:SF2">
    <property type="entry name" value="LON PROTEASE HOMOLOG, MITOCHONDRIAL"/>
    <property type="match status" value="1"/>
</dbReference>
<feature type="compositionally biased region" description="Polar residues" evidence="1">
    <location>
        <begin position="143"/>
        <end position="152"/>
    </location>
</feature>
<feature type="region of interest" description="Disordered" evidence="1">
    <location>
        <begin position="239"/>
        <end position="310"/>
    </location>
</feature>
<feature type="domain" description="AAA+ ATPase" evidence="2">
    <location>
        <begin position="572"/>
        <end position="724"/>
    </location>
</feature>
<dbReference type="GO" id="GO:0005524">
    <property type="term" value="F:ATP binding"/>
    <property type="evidence" value="ECO:0007669"/>
    <property type="project" value="InterPro"/>
</dbReference>
<evidence type="ECO:0000259" key="2">
    <source>
        <dbReference type="SMART" id="SM00382"/>
    </source>
</evidence>
<dbReference type="Gene3D" id="3.40.50.300">
    <property type="entry name" value="P-loop containing nucleotide triphosphate hydrolases"/>
    <property type="match status" value="1"/>
</dbReference>
<feature type="region of interest" description="Disordered" evidence="1">
    <location>
        <begin position="171"/>
        <end position="222"/>
    </location>
</feature>
<feature type="region of interest" description="Disordered" evidence="1">
    <location>
        <begin position="119"/>
        <end position="155"/>
    </location>
</feature>
<name>A0A6C0EZV7_9ZZZZ</name>
<feature type="compositionally biased region" description="Basic and acidic residues" evidence="1">
    <location>
        <begin position="333"/>
        <end position="342"/>
    </location>
</feature>
<dbReference type="PANTHER" id="PTHR43718">
    <property type="entry name" value="LON PROTEASE"/>
    <property type="match status" value="1"/>
</dbReference>
<dbReference type="AlphaFoldDB" id="A0A6C0EZV7"/>
<dbReference type="SMART" id="SM00382">
    <property type="entry name" value="AAA"/>
    <property type="match status" value="1"/>
</dbReference>
<feature type="compositionally biased region" description="Polar residues" evidence="1">
    <location>
        <begin position="1"/>
        <end position="11"/>
    </location>
</feature>
<dbReference type="GO" id="GO:0007005">
    <property type="term" value="P:mitochondrion organization"/>
    <property type="evidence" value="ECO:0007669"/>
    <property type="project" value="TreeGrafter"/>
</dbReference>
<protein>
    <recommendedName>
        <fullName evidence="2">AAA+ ATPase domain-containing protein</fullName>
    </recommendedName>
</protein>
<dbReference type="EMBL" id="MN739003">
    <property type="protein sequence ID" value="QHT34608.1"/>
    <property type="molecule type" value="Genomic_DNA"/>
</dbReference>
<organism evidence="3">
    <name type="scientific">viral metagenome</name>
    <dbReference type="NCBI Taxonomy" id="1070528"/>
    <lineage>
        <taxon>unclassified sequences</taxon>
        <taxon>metagenomes</taxon>
        <taxon>organismal metagenomes</taxon>
    </lineage>
</organism>
<dbReference type="GO" id="GO:0016887">
    <property type="term" value="F:ATP hydrolysis activity"/>
    <property type="evidence" value="ECO:0007669"/>
    <property type="project" value="InterPro"/>
</dbReference>
<feature type="compositionally biased region" description="Polar residues" evidence="1">
    <location>
        <begin position="173"/>
        <end position="184"/>
    </location>
</feature>
<accession>A0A6C0EZV7</accession>
<proteinExistence type="predicted"/>
<feature type="compositionally biased region" description="Basic and acidic residues" evidence="1">
    <location>
        <begin position="185"/>
        <end position="202"/>
    </location>
</feature>
<dbReference type="GO" id="GO:0004252">
    <property type="term" value="F:serine-type endopeptidase activity"/>
    <property type="evidence" value="ECO:0007669"/>
    <property type="project" value="InterPro"/>
</dbReference>
<feature type="region of interest" description="Disordered" evidence="1">
    <location>
        <begin position="328"/>
        <end position="363"/>
    </location>
</feature>
<dbReference type="InterPro" id="IPR003593">
    <property type="entry name" value="AAA+_ATPase"/>
</dbReference>
<feature type="region of interest" description="Disordered" evidence="1">
    <location>
        <begin position="1"/>
        <end position="101"/>
    </location>
</feature>
<dbReference type="SUPFAM" id="SSF52540">
    <property type="entry name" value="P-loop containing nucleoside triphosphate hydrolases"/>
    <property type="match status" value="1"/>
</dbReference>
<dbReference type="Gene3D" id="1.10.8.60">
    <property type="match status" value="1"/>
</dbReference>
<feature type="compositionally biased region" description="Acidic residues" evidence="1">
    <location>
        <begin position="239"/>
        <end position="303"/>
    </location>
</feature>
<dbReference type="GO" id="GO:0004176">
    <property type="term" value="F:ATP-dependent peptidase activity"/>
    <property type="evidence" value="ECO:0007669"/>
    <property type="project" value="InterPro"/>
</dbReference>
<dbReference type="GO" id="GO:0051131">
    <property type="term" value="P:chaperone-mediated protein complex assembly"/>
    <property type="evidence" value="ECO:0007669"/>
    <property type="project" value="TreeGrafter"/>
</dbReference>
<dbReference type="InterPro" id="IPR027065">
    <property type="entry name" value="Lon_Prtase"/>
</dbReference>
<dbReference type="GO" id="GO:0006515">
    <property type="term" value="P:protein quality control for misfolded or incompletely synthesized proteins"/>
    <property type="evidence" value="ECO:0007669"/>
    <property type="project" value="TreeGrafter"/>
</dbReference>
<reference evidence="3" key="1">
    <citation type="journal article" date="2020" name="Nature">
        <title>Giant virus diversity and host interactions through global metagenomics.</title>
        <authorList>
            <person name="Schulz F."/>
            <person name="Roux S."/>
            <person name="Paez-Espino D."/>
            <person name="Jungbluth S."/>
            <person name="Walsh D.A."/>
            <person name="Denef V.J."/>
            <person name="McMahon K.D."/>
            <person name="Konstantinidis K.T."/>
            <person name="Eloe-Fadrosh E.A."/>
            <person name="Kyrpides N.C."/>
            <person name="Woyke T."/>
        </authorList>
    </citation>
    <scope>NUCLEOTIDE SEQUENCE</scope>
    <source>
        <strain evidence="3">GVMAG-M-3300009163-63</strain>
    </source>
</reference>
<dbReference type="GO" id="GO:0005759">
    <property type="term" value="C:mitochondrial matrix"/>
    <property type="evidence" value="ECO:0007669"/>
    <property type="project" value="TreeGrafter"/>
</dbReference>
<dbReference type="Pfam" id="PF00004">
    <property type="entry name" value="AAA"/>
    <property type="match status" value="1"/>
</dbReference>
<feature type="compositionally biased region" description="Acidic residues" evidence="1">
    <location>
        <begin position="74"/>
        <end position="85"/>
    </location>
</feature>
<feature type="compositionally biased region" description="Acidic residues" evidence="1">
    <location>
        <begin position="343"/>
        <end position="356"/>
    </location>
</feature>
<feature type="compositionally biased region" description="Low complexity" evidence="1">
    <location>
        <begin position="16"/>
        <end position="33"/>
    </location>
</feature>
<dbReference type="InterPro" id="IPR027417">
    <property type="entry name" value="P-loop_NTPase"/>
</dbReference>
<evidence type="ECO:0000313" key="3">
    <source>
        <dbReference type="EMBL" id="QHT34608.1"/>
    </source>
</evidence>
<dbReference type="InterPro" id="IPR003959">
    <property type="entry name" value="ATPase_AAA_core"/>
</dbReference>
<sequence length="834" mass="93618">MSQSTQAVQNKSSKKTATTTTTVGTTQVQQQPTKAKKKSTTPIPQYKRNFKNDDDDDDDDEERTKSGSSSETTTENETENVDEGVEASSLSNKKYKKSSTTVNDVEYAKLLAELFPSSYSKQKATTLAKKAEKEKGQKKYDNGYTTNGNNLPVVNAGAPLKLKSVVPLRVKRTINSETTTTSSKGGRDSKSAKDARDARDAAETTEAPAKSSSTASNSNVVGNYNIVINIKEPFEDLLEDDEYTSDMDDSVYDDDSASSNESSDDGSDETYDDDDDSSENDDDSEVEVSEADEDDDEESEMDEENTKDVKKGGFEKCKLTIKGSGVGTKGSGYKKDSLKLGQEEDYDNDETDDDATADSGWNTEDETTIQAIKSHMEGILALDKNNKIARTTLAQMIDKEKKIKDARKERTRKVMRKNVRKFGRLLHKKNSANDLKYFKKHLSNEQQVGVLSELEELNKMMLVEKPYRLTLLESKIPKQYKAIALKRIQNLRYMDPGAGEYYKVKNWVDTFMTIPFGVNRTLPITMDVGVERCHDFMESAKDLLDSAVYGLNDAKMQIMQMVGQWISNPSAMGSAIAIKGPPGTGKTTLVKEGISKILGRDFAFIALGGATDSSFLEGHSYTYEGSTWGKVVDILIRCKSMNPVIFFDELDKLSDTPKGEEIAGILTHLTDTSQNSQFHDKYFSEIHFDLSKCLFIFSYNDETRVNPILLDRMYRIHTNGYTKKDKTQIAQKYLIPKIQTEVAFKPDQIIIPDETIEYIVEHHTNKEDGVRNLKRCLEIVYTKLNLYRLMKPGTKLFDKDATSIEVSFPFTVTNRVVDIMIKKSETNYPTLMYT</sequence>
<dbReference type="GO" id="GO:0003697">
    <property type="term" value="F:single-stranded DNA binding"/>
    <property type="evidence" value="ECO:0007669"/>
    <property type="project" value="TreeGrafter"/>
</dbReference>